<organism evidence="2 3">
    <name type="scientific">Sulfitobacter sediminis</name>
    <dbReference type="NCBI Taxonomy" id="3234186"/>
    <lineage>
        <taxon>Bacteria</taxon>
        <taxon>Pseudomonadati</taxon>
        <taxon>Pseudomonadota</taxon>
        <taxon>Alphaproteobacteria</taxon>
        <taxon>Rhodobacterales</taxon>
        <taxon>Roseobacteraceae</taxon>
        <taxon>Sulfitobacter</taxon>
    </lineage>
</organism>
<keyword evidence="1" id="KW-1133">Transmembrane helix</keyword>
<comment type="caution">
    <text evidence="2">The sequence shown here is derived from an EMBL/GenBank/DDBJ whole genome shotgun (WGS) entry which is preliminary data.</text>
</comment>
<gene>
    <name evidence="2" type="ORF">AB2B41_00865</name>
</gene>
<evidence type="ECO:0000313" key="2">
    <source>
        <dbReference type="EMBL" id="MEW9918139.1"/>
    </source>
</evidence>
<keyword evidence="1" id="KW-0812">Transmembrane</keyword>
<evidence type="ECO:0000313" key="3">
    <source>
        <dbReference type="Proteomes" id="UP001556098"/>
    </source>
</evidence>
<reference evidence="2 3" key="1">
    <citation type="submission" date="2024-07" db="EMBL/GenBank/DDBJ databases">
        <title>Marimonas sp.nov., isolated from tidal-flat sediment.</title>
        <authorList>
            <person name="Jayan J.N."/>
            <person name="Lee S.S."/>
        </authorList>
    </citation>
    <scope>NUCLEOTIDE SEQUENCE [LARGE SCALE GENOMIC DNA]</scope>
    <source>
        <strain evidence="2 3">MJW-29</strain>
    </source>
</reference>
<dbReference type="Proteomes" id="UP001556098">
    <property type="component" value="Unassembled WGS sequence"/>
</dbReference>
<dbReference type="RefSeq" id="WP_367875837.1">
    <property type="nucleotide sequence ID" value="NZ_JBFNXX010000001.1"/>
</dbReference>
<accession>A0ABV3RGQ5</accession>
<keyword evidence="3" id="KW-1185">Reference proteome</keyword>
<keyword evidence="1" id="KW-0472">Membrane</keyword>
<sequence>MKQQEFSTRNALGDSRGLSQAIFVLIGLGIIAAGLWSLYMGDAPYHPDDQVSRGNITLAAD</sequence>
<evidence type="ECO:0000256" key="1">
    <source>
        <dbReference type="SAM" id="Phobius"/>
    </source>
</evidence>
<feature type="transmembrane region" description="Helical" evidence="1">
    <location>
        <begin position="21"/>
        <end position="39"/>
    </location>
</feature>
<name>A0ABV3RGQ5_9RHOB</name>
<proteinExistence type="predicted"/>
<protein>
    <submittedName>
        <fullName evidence="2">Uncharacterized protein</fullName>
    </submittedName>
</protein>
<dbReference type="EMBL" id="JBFNXX010000001">
    <property type="protein sequence ID" value="MEW9918139.1"/>
    <property type="molecule type" value="Genomic_DNA"/>
</dbReference>